<feature type="non-terminal residue" evidence="7">
    <location>
        <position position="164"/>
    </location>
</feature>
<keyword evidence="3" id="KW-0813">Transport</keyword>
<dbReference type="GO" id="GO:0006900">
    <property type="term" value="P:vesicle budding from membrane"/>
    <property type="evidence" value="ECO:0007669"/>
    <property type="project" value="TreeGrafter"/>
</dbReference>
<evidence type="ECO:0000256" key="2">
    <source>
        <dbReference type="ARBA" id="ARBA00006190"/>
    </source>
</evidence>
<dbReference type="GO" id="GO:0005771">
    <property type="term" value="C:multivesicular body"/>
    <property type="evidence" value="ECO:0007669"/>
    <property type="project" value="TreeGrafter"/>
</dbReference>
<evidence type="ECO:0008006" key="9">
    <source>
        <dbReference type="Google" id="ProtNLM"/>
    </source>
</evidence>
<evidence type="ECO:0000256" key="1">
    <source>
        <dbReference type="ARBA" id="ARBA00004608"/>
    </source>
</evidence>
<dbReference type="GO" id="GO:0032511">
    <property type="term" value="P:late endosome to vacuole transport via multivesicular body sorting pathway"/>
    <property type="evidence" value="ECO:0007669"/>
    <property type="project" value="TreeGrafter"/>
</dbReference>
<evidence type="ECO:0000313" key="8">
    <source>
        <dbReference type="Proteomes" id="UP000274922"/>
    </source>
</evidence>
<dbReference type="AlphaFoldDB" id="A0A4P9XCB5"/>
<dbReference type="PANTHER" id="PTHR22761:SF5">
    <property type="entry name" value="CHARGED MULTIVESICULAR BODY PROTEIN 6"/>
    <property type="match status" value="1"/>
</dbReference>
<dbReference type="Pfam" id="PF03357">
    <property type="entry name" value="Snf7"/>
    <property type="match status" value="1"/>
</dbReference>
<keyword evidence="6" id="KW-0472">Membrane</keyword>
<evidence type="ECO:0000256" key="5">
    <source>
        <dbReference type="ARBA" id="ARBA00022927"/>
    </source>
</evidence>
<dbReference type="InterPro" id="IPR005024">
    <property type="entry name" value="Snf7_fam"/>
</dbReference>
<organism evidence="7 8">
    <name type="scientific">Caulochytrium protostelioides</name>
    <dbReference type="NCBI Taxonomy" id="1555241"/>
    <lineage>
        <taxon>Eukaryota</taxon>
        <taxon>Fungi</taxon>
        <taxon>Fungi incertae sedis</taxon>
        <taxon>Chytridiomycota</taxon>
        <taxon>Chytridiomycota incertae sedis</taxon>
        <taxon>Chytridiomycetes</taxon>
        <taxon>Caulochytriales</taxon>
        <taxon>Caulochytriaceae</taxon>
        <taxon>Caulochytrium</taxon>
    </lineage>
</organism>
<dbReference type="GO" id="GO:0015031">
    <property type="term" value="P:protein transport"/>
    <property type="evidence" value="ECO:0007669"/>
    <property type="project" value="UniProtKB-KW"/>
</dbReference>
<comment type="subcellular location">
    <subcellularLocation>
        <location evidence="1">Endosome membrane</location>
    </subcellularLocation>
</comment>
<reference evidence="8" key="1">
    <citation type="journal article" date="2018" name="Nat. Microbiol.">
        <title>Leveraging single-cell genomics to expand the fungal tree of life.</title>
        <authorList>
            <person name="Ahrendt S.R."/>
            <person name="Quandt C.A."/>
            <person name="Ciobanu D."/>
            <person name="Clum A."/>
            <person name="Salamov A."/>
            <person name="Andreopoulos B."/>
            <person name="Cheng J.F."/>
            <person name="Woyke T."/>
            <person name="Pelin A."/>
            <person name="Henrissat B."/>
            <person name="Reynolds N.K."/>
            <person name="Benny G.L."/>
            <person name="Smith M.E."/>
            <person name="James T.Y."/>
            <person name="Grigoriev I.V."/>
        </authorList>
    </citation>
    <scope>NUCLEOTIDE SEQUENCE [LARGE SCALE GENOMIC DNA]</scope>
    <source>
        <strain evidence="8">ATCC 52028</strain>
    </source>
</reference>
<evidence type="ECO:0000256" key="4">
    <source>
        <dbReference type="ARBA" id="ARBA00022753"/>
    </source>
</evidence>
<protein>
    <recommendedName>
        <fullName evidence="9">Snf7-domain-containing protein</fullName>
    </recommendedName>
</protein>
<comment type="similarity">
    <text evidence="2">Belongs to the SNF7 family.</text>
</comment>
<sequence length="164" mass="18502">MGVLLSKPSRITRRDRAILDLKIQRDRLRVYQRKLEAVAQREAEIARTCVAAGDRRRALLALKKKKYQESLIEQTDAQLLNLETLTTQIEFAVVEQDVVAGLKAGHQVLEQLNRETDINAVEKLMEDTADAIAYQEEISDMLAGKLNTGQNDDVEDELDALLAE</sequence>
<proteinExistence type="inferred from homology"/>
<keyword evidence="4" id="KW-0967">Endosome</keyword>
<keyword evidence="8" id="KW-1185">Reference proteome</keyword>
<dbReference type="Gene3D" id="1.10.287.1060">
    <property type="entry name" value="ESAT-6-like"/>
    <property type="match status" value="1"/>
</dbReference>
<evidence type="ECO:0000313" key="7">
    <source>
        <dbReference type="EMBL" id="RKP02781.1"/>
    </source>
</evidence>
<dbReference type="EMBL" id="ML014135">
    <property type="protein sequence ID" value="RKP02781.1"/>
    <property type="molecule type" value="Genomic_DNA"/>
</dbReference>
<name>A0A4P9XCB5_9FUNG</name>
<dbReference type="OrthoDB" id="441172at2759"/>
<evidence type="ECO:0000256" key="6">
    <source>
        <dbReference type="ARBA" id="ARBA00023136"/>
    </source>
</evidence>
<accession>A0A4P9XCB5</accession>
<keyword evidence="5" id="KW-0653">Protein transport</keyword>
<dbReference type="STRING" id="1555241.A0A4P9XCB5"/>
<dbReference type="GO" id="GO:0000815">
    <property type="term" value="C:ESCRT III complex"/>
    <property type="evidence" value="ECO:0007669"/>
    <property type="project" value="TreeGrafter"/>
</dbReference>
<gene>
    <name evidence="7" type="ORF">CXG81DRAFT_2223</name>
</gene>
<dbReference type="Proteomes" id="UP000274922">
    <property type="component" value="Unassembled WGS sequence"/>
</dbReference>
<dbReference type="PANTHER" id="PTHR22761">
    <property type="entry name" value="CHARGED MULTIVESICULAR BODY PROTEIN"/>
    <property type="match status" value="1"/>
</dbReference>
<evidence type="ECO:0000256" key="3">
    <source>
        <dbReference type="ARBA" id="ARBA00022448"/>
    </source>
</evidence>